<dbReference type="Pfam" id="PF01471">
    <property type="entry name" value="PG_binding_1"/>
    <property type="match status" value="1"/>
</dbReference>
<dbReference type="InterPro" id="IPR036366">
    <property type="entry name" value="PGBDSf"/>
</dbReference>
<organism evidence="2 3">
    <name type="scientific">Rhodobacter lacus</name>
    <dbReference type="NCBI Taxonomy" id="1641972"/>
    <lineage>
        <taxon>Bacteria</taxon>
        <taxon>Pseudomonadati</taxon>
        <taxon>Pseudomonadota</taxon>
        <taxon>Alphaproteobacteria</taxon>
        <taxon>Rhodobacterales</taxon>
        <taxon>Rhodobacter group</taxon>
        <taxon>Rhodobacter</taxon>
    </lineage>
</organism>
<sequence length="227" mass="24170">MTLDWRAVQARLIALGFDPGPVDGLRGPKTDAALIAFKRSVGLRARAYFGPLTEAALMGGAPASGGVDIPWMAEAVRMKGLHERRDTAKLRAWFDKAVSGIDPREIPWCGAFVATCIRAALPEAQLPQNPLGARAWGSFGAPVDPVFGAVLSFWRGSRSGWQGHVGFYWGEDAGAYHVLGGNQSDAVTVTRIAKTRLLAARWPAGQPVTGRAIALTPQGQPLSTNEA</sequence>
<dbReference type="SUPFAM" id="SSF47090">
    <property type="entry name" value="PGBD-like"/>
    <property type="match status" value="1"/>
</dbReference>
<evidence type="ECO:0000313" key="3">
    <source>
        <dbReference type="Proteomes" id="UP001597413"/>
    </source>
</evidence>
<dbReference type="EMBL" id="JBHUIX010000004">
    <property type="protein sequence ID" value="MFD2173443.1"/>
    <property type="molecule type" value="Genomic_DNA"/>
</dbReference>
<dbReference type="InterPro" id="IPR036365">
    <property type="entry name" value="PGBD-like_sf"/>
</dbReference>
<dbReference type="Gene3D" id="1.10.101.10">
    <property type="entry name" value="PGBD-like superfamily/PGBD"/>
    <property type="match status" value="1"/>
</dbReference>
<accession>A0ABW5A7T5</accession>
<protein>
    <submittedName>
        <fullName evidence="2">Peptidoglycan-binding protein</fullName>
    </submittedName>
</protein>
<reference evidence="3" key="1">
    <citation type="journal article" date="2019" name="Int. J. Syst. Evol. Microbiol.">
        <title>The Global Catalogue of Microorganisms (GCM) 10K type strain sequencing project: providing services to taxonomists for standard genome sequencing and annotation.</title>
        <authorList>
            <consortium name="The Broad Institute Genomics Platform"/>
            <consortium name="The Broad Institute Genome Sequencing Center for Infectious Disease"/>
            <person name="Wu L."/>
            <person name="Ma J."/>
        </authorList>
    </citation>
    <scope>NUCLEOTIDE SEQUENCE [LARGE SCALE GENOMIC DNA]</scope>
    <source>
        <strain evidence="3">CCUG 55131</strain>
    </source>
</reference>
<name>A0ABW5A7T5_9RHOB</name>
<dbReference type="InterPro" id="IPR002477">
    <property type="entry name" value="Peptidoglycan-bd-like"/>
</dbReference>
<feature type="domain" description="Peptidoglycan binding-like" evidence="1">
    <location>
        <begin position="4"/>
        <end position="57"/>
    </location>
</feature>
<dbReference type="RefSeq" id="WP_377387925.1">
    <property type="nucleotide sequence ID" value="NZ_JBHUIX010000004.1"/>
</dbReference>
<evidence type="ECO:0000259" key="1">
    <source>
        <dbReference type="Pfam" id="PF01471"/>
    </source>
</evidence>
<keyword evidence="3" id="KW-1185">Reference proteome</keyword>
<gene>
    <name evidence="2" type="ORF">ACFSM0_04980</name>
</gene>
<comment type="caution">
    <text evidence="2">The sequence shown here is derived from an EMBL/GenBank/DDBJ whole genome shotgun (WGS) entry which is preliminary data.</text>
</comment>
<evidence type="ECO:0000313" key="2">
    <source>
        <dbReference type="EMBL" id="MFD2173443.1"/>
    </source>
</evidence>
<dbReference type="Proteomes" id="UP001597413">
    <property type="component" value="Unassembled WGS sequence"/>
</dbReference>
<proteinExistence type="predicted"/>